<organism evidence="2 3">
    <name type="scientific">Arachnia propionica</name>
    <dbReference type="NCBI Taxonomy" id="1750"/>
    <lineage>
        <taxon>Bacteria</taxon>
        <taxon>Bacillati</taxon>
        <taxon>Actinomycetota</taxon>
        <taxon>Actinomycetes</taxon>
        <taxon>Propionibacteriales</taxon>
        <taxon>Propionibacteriaceae</taxon>
        <taxon>Arachnia</taxon>
    </lineage>
</organism>
<feature type="compositionally biased region" description="Basic and acidic residues" evidence="1">
    <location>
        <begin position="1"/>
        <end position="20"/>
    </location>
</feature>
<accession>A0A3P1T635</accession>
<feature type="compositionally biased region" description="Basic and acidic residues" evidence="1">
    <location>
        <begin position="127"/>
        <end position="139"/>
    </location>
</feature>
<protein>
    <submittedName>
        <fullName evidence="2">Uncharacterized protein</fullName>
    </submittedName>
</protein>
<evidence type="ECO:0000313" key="3">
    <source>
        <dbReference type="Proteomes" id="UP000280819"/>
    </source>
</evidence>
<feature type="region of interest" description="Disordered" evidence="1">
    <location>
        <begin position="1"/>
        <end position="53"/>
    </location>
</feature>
<feature type="compositionally biased region" description="Basic and acidic residues" evidence="1">
    <location>
        <begin position="41"/>
        <end position="53"/>
    </location>
</feature>
<evidence type="ECO:0000313" key="2">
    <source>
        <dbReference type="EMBL" id="RRD04286.1"/>
    </source>
</evidence>
<feature type="compositionally biased region" description="Low complexity" evidence="1">
    <location>
        <begin position="140"/>
        <end position="155"/>
    </location>
</feature>
<dbReference type="OrthoDB" id="3734314at2"/>
<feature type="region of interest" description="Disordered" evidence="1">
    <location>
        <begin position="127"/>
        <end position="155"/>
    </location>
</feature>
<comment type="caution">
    <text evidence="2">The sequence shown here is derived from an EMBL/GenBank/DDBJ whole genome shotgun (WGS) entry which is preliminary data.</text>
</comment>
<sequence>MNDWNHDESQQQAGEHDTHAEQVFGDEAEQATETVDGEVVTEPHTDEERKPFGEDAARFVVDAGYAIAGFAGLVGEKAKAFYDDQKAEYAKTHPEVDAPGARQFLEQLGTHLNKFVDEINKGFRELSEKGRDVVNRRSGETSQPEETTPEQPQDH</sequence>
<dbReference type="EMBL" id="RQZG01000012">
    <property type="protein sequence ID" value="RRD04286.1"/>
    <property type="molecule type" value="Genomic_DNA"/>
</dbReference>
<reference evidence="2 3" key="1">
    <citation type="submission" date="2018-11" db="EMBL/GenBank/DDBJ databases">
        <title>Genomes From Bacteria Associated with the Canine Oral Cavity: a Test Case for Automated Genome-Based Taxonomic Assignment.</title>
        <authorList>
            <person name="Coil D.A."/>
            <person name="Jospin G."/>
            <person name="Darling A.E."/>
            <person name="Wallis C."/>
            <person name="Davis I.J."/>
            <person name="Harris S."/>
            <person name="Eisen J.A."/>
            <person name="Holcombe L.J."/>
            <person name="O'Flynn C."/>
        </authorList>
    </citation>
    <scope>NUCLEOTIDE SEQUENCE [LARGE SCALE GENOMIC DNA]</scope>
    <source>
        <strain evidence="2 3">OH887_COT-365</strain>
    </source>
</reference>
<name>A0A3P1T635_9ACTN</name>
<dbReference type="Proteomes" id="UP000280819">
    <property type="component" value="Unassembled WGS sequence"/>
</dbReference>
<proteinExistence type="predicted"/>
<dbReference type="AlphaFoldDB" id="A0A3P1T635"/>
<evidence type="ECO:0000256" key="1">
    <source>
        <dbReference type="SAM" id="MobiDB-lite"/>
    </source>
</evidence>
<gene>
    <name evidence="2" type="ORF">EII34_10655</name>
</gene>
<dbReference type="RefSeq" id="WP_124845141.1">
    <property type="nucleotide sequence ID" value="NZ_RQZG01000012.1"/>
</dbReference>